<dbReference type="InterPro" id="IPR003018">
    <property type="entry name" value="GAF"/>
</dbReference>
<dbReference type="Pfam" id="PF02518">
    <property type="entry name" value="HATPase_c"/>
    <property type="match status" value="1"/>
</dbReference>
<dbReference type="InterPro" id="IPR011009">
    <property type="entry name" value="Kinase-like_dom_sf"/>
</dbReference>
<dbReference type="SMART" id="SM00065">
    <property type="entry name" value="GAF"/>
    <property type="match status" value="1"/>
</dbReference>
<dbReference type="FunFam" id="3.30.565.10:FF:000010">
    <property type="entry name" value="Sensor histidine kinase RcsC"/>
    <property type="match status" value="1"/>
</dbReference>
<dbReference type="SUPFAM" id="SSF55781">
    <property type="entry name" value="GAF domain-like"/>
    <property type="match status" value="1"/>
</dbReference>
<comment type="catalytic activity">
    <reaction evidence="1">
        <text>ATP + protein L-histidine = ADP + protein N-phospho-L-histidine.</text>
        <dbReference type="EC" id="2.7.13.3"/>
    </reaction>
</comment>
<dbReference type="PROSITE" id="PS50109">
    <property type="entry name" value="HIS_KIN"/>
    <property type="match status" value="1"/>
</dbReference>
<dbReference type="InterPro" id="IPR027417">
    <property type="entry name" value="P-loop_NTPase"/>
</dbReference>
<sequence>MLTHPQYQVVQQLYESPLSIIYRSIRRQDQRPVILKLLREEYASDLELSRRKQEYEIITGLSHPGVIQAYAIEQYRNTVFIVLEDFGGESLRRIPNKQQVLLQSFFPLALQLADSLAYIHAADIIHKDITPDNIILNQETKRLKITDFGAASRLVYEAPSLHIPERLQGTLAYLSPEQTGRINRKIDYRTDLYSMGIIFYELLSGYLPFQTSDPLELVHAHIAKVPTPLYEMAPHVPRILSDIIMKLLRKNADDRYQSAFGVKADLEKCFHNVKRIQSEPFFSFPLALEDISGRFEIPQKLYGREKELTALLQAFDRVCQGPSELLLVSGYSGVGKTALIQEIHKPVTSQNGYFLVGKFDQFQKNTPYAGIAAAYDTFCHYLLMENEEALAKWRDKLLSALGEHAQLLIEMIPTLELIIGPHPAVPTVEVGEAKNRFVLFFLKFVESLCDKEHPIILFLDDLQWADADSLFLLRKIITEKNIQYLFIIGSYRSNEVHEQHPLKGFLKKLQQHKAIFHTIELHDLQLADIEQLLQESLSCPKEKTISLAQLLYQKTQGNAFFTHQFLHVLREEKLLHFSFEQQQWQWDVQQIAAKNITDNAVELLAEKINSLPHEASSLLQTAACIGNSFDFLPLSTCSNRSSIDALPLLWHAMKEGLIQPLNENYKHIELALHASFKFTHDKIRQAAYELLPANIKKSIHLQLGRLLLKKASSSSRLSEHLFDICWHFNKSIALIHSPEEMLTVVRLNLQASQKAKSSMADQVAIKYLEFAKKCLPSDHWHSEYELSLKIYEEIVETLFLIGQFAEVEKVAEVILQEAVPLLDRIKVFEILIQLYMVKNQIDKALETALEVLEMLGVQLDLTPPENFSIEHIYTLGEITDPQQLAAMRILNFAISPAYTVAPEFYPRIVFTMVRLSITYGNSSLSAFGYTNFASLLCCAFGDIKKGYETGQAGLWVLDEFSSESLRAKVFASYYVTVHHWKRHAQESIQPLIEGCKYGLETGDLEFAGITLMHCSSYLCWLGHPLTIVEEQHKKFSDLMQRFNLEYQIIYLNIWQQMVFNLQGKSSNSFILQGEAFDEKELLPVLIENNYGMAIFAVYLAKILLCSLFKEIDQALDYAVLAEKYEQANTGVLVVPIYQFYFSLALLAVFPNASDEKQAEILQKIETQQKQMKIWASHAPDNFQHRYALVEAEKARVLRKTDAGEWYEQAILLAEKNRYRIEEALAYELAGEYYAERNMRKIARTFLQEAHSAYSKWGATAKVLHLEAQHPEVLDSSRRAPQDINPTMATIIPSSFPSPMQLDLTSVIKASQTLSKEIVLSKLLANMMRIVIENAGAQKGLLLLPKQDTWFIETEGYADKDEIKILHSQPLEDYAQISDTIIHYVARTQENVVLANAAQEGNFRQDSYILSEQCKSILAMPLVNQGELTGIIYLENNLTAGAFDQQRLEVLSLLSSQLAISITNSLLYNQLEIKVAERTRALQQEIAERKRTEEKANSASKAKSDFLSNMSHEFRTPLNVILGFSQILERDQTISKESLEEIATIRRNAQHLLVLINEVLDLAKIEAGQASLDETSFDLENFLASLQETFQQQADTKGLFFHIKKGKKVLRYIKTDEGKLRQIFINLLGNAFKFTKSGGISLRVDTVQEAGGIQSLHCEVEDTGIGIDPEHQKKIFAPFVQSSASVDQSVGTGLGLSITQQFIELMGGEIAVSSTPGKGSTFRFKVIIAKSEHANIRSVTRPEYS</sequence>
<dbReference type="InterPro" id="IPR003594">
    <property type="entry name" value="HATPase_dom"/>
</dbReference>
<dbReference type="KEGG" id="eaj:Q3M24_07700"/>
<keyword evidence="3" id="KW-0597">Phosphoprotein</keyword>
<dbReference type="InterPro" id="IPR029016">
    <property type="entry name" value="GAF-like_dom_sf"/>
</dbReference>
<dbReference type="PANTHER" id="PTHR43642:SF1">
    <property type="entry name" value="HYBRID SIGNAL TRANSDUCTION HISTIDINE KINASE G"/>
    <property type="match status" value="1"/>
</dbReference>
<evidence type="ECO:0000259" key="5">
    <source>
        <dbReference type="PROSITE" id="PS50109"/>
    </source>
</evidence>
<dbReference type="InterPro" id="IPR003661">
    <property type="entry name" value="HisK_dim/P_dom"/>
</dbReference>
<dbReference type="InterPro" id="IPR036890">
    <property type="entry name" value="HATPase_C_sf"/>
</dbReference>
<dbReference type="EMBL" id="CP159373">
    <property type="protein sequence ID" value="XCN74616.1"/>
    <property type="molecule type" value="Genomic_DNA"/>
</dbReference>
<evidence type="ECO:0000256" key="3">
    <source>
        <dbReference type="ARBA" id="ARBA00022553"/>
    </source>
</evidence>
<dbReference type="GO" id="GO:0005524">
    <property type="term" value="F:ATP binding"/>
    <property type="evidence" value="ECO:0007669"/>
    <property type="project" value="InterPro"/>
</dbReference>
<organism evidence="6">
    <name type="scientific">Candidatus Electrothrix aestuarii</name>
    <dbReference type="NCBI Taxonomy" id="3062594"/>
    <lineage>
        <taxon>Bacteria</taxon>
        <taxon>Pseudomonadati</taxon>
        <taxon>Thermodesulfobacteriota</taxon>
        <taxon>Desulfobulbia</taxon>
        <taxon>Desulfobulbales</taxon>
        <taxon>Desulfobulbaceae</taxon>
        <taxon>Candidatus Electrothrix</taxon>
    </lineage>
</organism>
<dbReference type="PANTHER" id="PTHR43642">
    <property type="entry name" value="HYBRID SIGNAL TRANSDUCTION HISTIDINE KINASE G"/>
    <property type="match status" value="1"/>
</dbReference>
<dbReference type="InterPro" id="IPR000719">
    <property type="entry name" value="Prot_kinase_dom"/>
</dbReference>
<reference evidence="6" key="1">
    <citation type="journal article" date="2024" name="Syst. Appl. Microbiol.">
        <title>First single-strain enrichments of Electrothrix cable bacteria, description of E. aestuarii sp. nov. and E. rattekaaiensis sp. nov., and proposal of a cable bacteria taxonomy following the rules of the SeqCode.</title>
        <authorList>
            <person name="Plum-Jensen L.E."/>
            <person name="Schramm A."/>
            <person name="Marshall I.P.G."/>
        </authorList>
    </citation>
    <scope>NUCLEOTIDE SEQUENCE</scope>
    <source>
        <strain evidence="6">Rat1</strain>
    </source>
</reference>
<dbReference type="Gene3D" id="1.10.510.10">
    <property type="entry name" value="Transferase(Phosphotransferase) domain 1"/>
    <property type="match status" value="1"/>
</dbReference>
<gene>
    <name evidence="6" type="ORF">Q3M24_07700</name>
</gene>
<dbReference type="CDD" id="cd00082">
    <property type="entry name" value="HisKA"/>
    <property type="match status" value="1"/>
</dbReference>
<dbReference type="InterPro" id="IPR041664">
    <property type="entry name" value="AAA_16"/>
</dbReference>
<evidence type="ECO:0000256" key="2">
    <source>
        <dbReference type="ARBA" id="ARBA00012438"/>
    </source>
</evidence>
<dbReference type="InterPro" id="IPR011990">
    <property type="entry name" value="TPR-like_helical_dom_sf"/>
</dbReference>
<dbReference type="InterPro" id="IPR053159">
    <property type="entry name" value="Hybrid_Histidine_Kinase"/>
</dbReference>
<dbReference type="SMART" id="SM00388">
    <property type="entry name" value="HisKA"/>
    <property type="match status" value="1"/>
</dbReference>
<dbReference type="PROSITE" id="PS50011">
    <property type="entry name" value="PROTEIN_KINASE_DOM"/>
    <property type="match status" value="1"/>
</dbReference>
<dbReference type="Gene3D" id="3.30.565.10">
    <property type="entry name" value="Histidine kinase-like ATPase, C-terminal domain"/>
    <property type="match status" value="1"/>
</dbReference>
<accession>A0AAU8M0G3</accession>
<dbReference type="Pfam" id="PF00069">
    <property type="entry name" value="Pkinase"/>
    <property type="match status" value="1"/>
</dbReference>
<evidence type="ECO:0000313" key="6">
    <source>
        <dbReference type="EMBL" id="XCN74616.1"/>
    </source>
</evidence>
<proteinExistence type="predicted"/>
<reference evidence="6" key="2">
    <citation type="submission" date="2024-06" db="EMBL/GenBank/DDBJ databases">
        <authorList>
            <person name="Plum-Jensen L.E."/>
            <person name="Schramm A."/>
            <person name="Marshall I.P.G."/>
        </authorList>
    </citation>
    <scope>NUCLEOTIDE SEQUENCE</scope>
    <source>
        <strain evidence="6">Rat1</strain>
    </source>
</reference>
<dbReference type="Pfam" id="PF00512">
    <property type="entry name" value="HisKA"/>
    <property type="match status" value="1"/>
</dbReference>
<dbReference type="CDD" id="cd14014">
    <property type="entry name" value="STKc_PknB_like"/>
    <property type="match status" value="1"/>
</dbReference>
<dbReference type="Pfam" id="PF13191">
    <property type="entry name" value="AAA_16"/>
    <property type="match status" value="1"/>
</dbReference>
<protein>
    <recommendedName>
        <fullName evidence="2">histidine kinase</fullName>
        <ecNumber evidence="2">2.7.13.3</ecNumber>
    </recommendedName>
</protein>
<dbReference type="SUPFAM" id="SSF55874">
    <property type="entry name" value="ATPase domain of HSP90 chaperone/DNA topoisomerase II/histidine kinase"/>
    <property type="match status" value="1"/>
</dbReference>
<dbReference type="Gene3D" id="1.10.287.130">
    <property type="match status" value="1"/>
</dbReference>
<dbReference type="Gene3D" id="3.30.450.40">
    <property type="match status" value="1"/>
</dbReference>
<dbReference type="GO" id="GO:0000155">
    <property type="term" value="F:phosphorelay sensor kinase activity"/>
    <property type="evidence" value="ECO:0007669"/>
    <property type="project" value="InterPro"/>
</dbReference>
<evidence type="ECO:0000259" key="4">
    <source>
        <dbReference type="PROSITE" id="PS50011"/>
    </source>
</evidence>
<dbReference type="Gene3D" id="3.30.200.20">
    <property type="entry name" value="Phosphorylase Kinase, domain 1"/>
    <property type="match status" value="1"/>
</dbReference>
<dbReference type="CDD" id="cd16922">
    <property type="entry name" value="HATPase_EvgS-ArcB-TorS-like"/>
    <property type="match status" value="1"/>
</dbReference>
<name>A0AAU8M0G3_9BACT</name>
<dbReference type="InterPro" id="IPR008266">
    <property type="entry name" value="Tyr_kinase_AS"/>
</dbReference>
<dbReference type="InterPro" id="IPR005467">
    <property type="entry name" value="His_kinase_dom"/>
</dbReference>
<dbReference type="EC" id="2.7.13.3" evidence="2"/>
<dbReference type="Pfam" id="PF01590">
    <property type="entry name" value="GAF"/>
    <property type="match status" value="1"/>
</dbReference>
<dbReference type="SUPFAM" id="SSF52540">
    <property type="entry name" value="P-loop containing nucleoside triphosphate hydrolases"/>
    <property type="match status" value="1"/>
</dbReference>
<dbReference type="PRINTS" id="PR00344">
    <property type="entry name" value="BCTRLSENSOR"/>
</dbReference>
<dbReference type="SUPFAM" id="SSF56112">
    <property type="entry name" value="Protein kinase-like (PK-like)"/>
    <property type="match status" value="1"/>
</dbReference>
<feature type="domain" description="Histidine kinase" evidence="5">
    <location>
        <begin position="1508"/>
        <end position="1729"/>
    </location>
</feature>
<feature type="domain" description="Protein kinase" evidence="4">
    <location>
        <begin position="7"/>
        <end position="282"/>
    </location>
</feature>
<dbReference type="SMART" id="SM00387">
    <property type="entry name" value="HATPase_c"/>
    <property type="match status" value="1"/>
</dbReference>
<dbReference type="SUPFAM" id="SSF47384">
    <property type="entry name" value="Homodimeric domain of signal transducing histidine kinase"/>
    <property type="match status" value="1"/>
</dbReference>
<dbReference type="Gene3D" id="3.40.50.300">
    <property type="entry name" value="P-loop containing nucleotide triphosphate hydrolases"/>
    <property type="match status" value="1"/>
</dbReference>
<dbReference type="SUPFAM" id="SSF48452">
    <property type="entry name" value="TPR-like"/>
    <property type="match status" value="1"/>
</dbReference>
<dbReference type="InterPro" id="IPR004358">
    <property type="entry name" value="Sig_transdc_His_kin-like_C"/>
</dbReference>
<dbReference type="InterPro" id="IPR036097">
    <property type="entry name" value="HisK_dim/P_sf"/>
</dbReference>
<dbReference type="PROSITE" id="PS00109">
    <property type="entry name" value="PROTEIN_KINASE_TYR"/>
    <property type="match status" value="1"/>
</dbReference>
<evidence type="ECO:0000256" key="1">
    <source>
        <dbReference type="ARBA" id="ARBA00000085"/>
    </source>
</evidence>